<dbReference type="PRINTS" id="PR01415">
    <property type="entry name" value="ANKYRIN"/>
</dbReference>
<feature type="compositionally biased region" description="Low complexity" evidence="5">
    <location>
        <begin position="1"/>
        <end position="16"/>
    </location>
</feature>
<dbReference type="PANTHER" id="PTHR24161">
    <property type="entry name" value="ANK_REP_REGION DOMAIN-CONTAINING PROTEIN-RELATED"/>
    <property type="match status" value="1"/>
</dbReference>
<proteinExistence type="predicted"/>
<dbReference type="InterPro" id="IPR002110">
    <property type="entry name" value="Ankyrin_rpt"/>
</dbReference>
<dbReference type="Gene3D" id="3.40.50.300">
    <property type="entry name" value="P-loop containing nucleotide triphosphate hydrolases"/>
    <property type="match status" value="1"/>
</dbReference>
<dbReference type="SMART" id="SM00248">
    <property type="entry name" value="ANK"/>
    <property type="match status" value="11"/>
</dbReference>
<gene>
    <name evidence="9" type="ORF">N7496_001887</name>
</gene>
<dbReference type="AlphaFoldDB" id="A0A9W9VX70"/>
<feature type="repeat" description="ANK" evidence="4">
    <location>
        <begin position="725"/>
        <end position="757"/>
    </location>
</feature>
<dbReference type="PROSITE" id="PS50088">
    <property type="entry name" value="ANK_REPEAT"/>
    <property type="match status" value="10"/>
</dbReference>
<dbReference type="PROSITE" id="PS50297">
    <property type="entry name" value="ANK_REP_REGION"/>
    <property type="match status" value="10"/>
</dbReference>
<feature type="repeat" description="ANK" evidence="4">
    <location>
        <begin position="858"/>
        <end position="890"/>
    </location>
</feature>
<feature type="domain" description="GPI inositol-deacylase winged helix" evidence="7">
    <location>
        <begin position="370"/>
        <end position="457"/>
    </location>
</feature>
<dbReference type="Gene3D" id="1.25.40.20">
    <property type="entry name" value="Ankyrin repeat-containing domain"/>
    <property type="match status" value="5"/>
</dbReference>
<feature type="repeat" description="ANK" evidence="4">
    <location>
        <begin position="891"/>
        <end position="923"/>
    </location>
</feature>
<evidence type="ECO:0000256" key="5">
    <source>
        <dbReference type="SAM" id="MobiDB-lite"/>
    </source>
</evidence>
<evidence type="ECO:0000313" key="9">
    <source>
        <dbReference type="EMBL" id="KAJ5390819.1"/>
    </source>
</evidence>
<feature type="repeat" description="ANK" evidence="4">
    <location>
        <begin position="659"/>
        <end position="691"/>
    </location>
</feature>
<protein>
    <recommendedName>
        <fullName evidence="1">protein S-acyltransferase</fullName>
        <ecNumber evidence="1">2.3.1.225</ecNumber>
    </recommendedName>
</protein>
<dbReference type="SUPFAM" id="SSF48403">
    <property type="entry name" value="Ankyrin repeat"/>
    <property type="match status" value="1"/>
</dbReference>
<dbReference type="GeneID" id="81433995"/>
<evidence type="ECO:0000259" key="7">
    <source>
        <dbReference type="Pfam" id="PF22939"/>
    </source>
</evidence>
<dbReference type="InterPro" id="IPR054471">
    <property type="entry name" value="GPIID_WHD"/>
</dbReference>
<evidence type="ECO:0000259" key="6">
    <source>
        <dbReference type="Pfam" id="PF17106"/>
    </source>
</evidence>
<feature type="repeat" description="ANK" evidence="4">
    <location>
        <begin position="692"/>
        <end position="720"/>
    </location>
</feature>
<dbReference type="EC" id="2.3.1.225" evidence="1"/>
<organism evidence="9 10">
    <name type="scientific">Penicillium cataractarum</name>
    <dbReference type="NCBI Taxonomy" id="2100454"/>
    <lineage>
        <taxon>Eukaryota</taxon>
        <taxon>Fungi</taxon>
        <taxon>Dikarya</taxon>
        <taxon>Ascomycota</taxon>
        <taxon>Pezizomycotina</taxon>
        <taxon>Eurotiomycetes</taxon>
        <taxon>Eurotiomycetidae</taxon>
        <taxon>Eurotiales</taxon>
        <taxon>Aspergillaceae</taxon>
        <taxon>Penicillium</taxon>
    </lineage>
</organism>
<accession>A0A9W9VX70</accession>
<feature type="domain" description="NACHT-NTPase sigma" evidence="6">
    <location>
        <begin position="18"/>
        <end position="54"/>
    </location>
</feature>
<feature type="region of interest" description="Disordered" evidence="5">
    <location>
        <begin position="1"/>
        <end position="41"/>
    </location>
</feature>
<dbReference type="Pfam" id="PF24883">
    <property type="entry name" value="NPHP3_N"/>
    <property type="match status" value="1"/>
</dbReference>
<feature type="repeat" description="ANK" evidence="4">
    <location>
        <begin position="607"/>
        <end position="631"/>
    </location>
</feature>
<keyword evidence="2" id="KW-0677">Repeat</keyword>
<feature type="repeat" description="ANK" evidence="4">
    <location>
        <begin position="758"/>
        <end position="790"/>
    </location>
</feature>
<evidence type="ECO:0000256" key="2">
    <source>
        <dbReference type="ARBA" id="ARBA00022737"/>
    </source>
</evidence>
<dbReference type="InterPro" id="IPR056884">
    <property type="entry name" value="NPHP3-like_N"/>
</dbReference>
<dbReference type="InterPro" id="IPR036770">
    <property type="entry name" value="Ankyrin_rpt-contain_sf"/>
</dbReference>
<dbReference type="Pfam" id="PF12796">
    <property type="entry name" value="Ank_2"/>
    <property type="match status" value="4"/>
</dbReference>
<reference evidence="9" key="1">
    <citation type="submission" date="2022-11" db="EMBL/GenBank/DDBJ databases">
        <authorList>
            <person name="Petersen C."/>
        </authorList>
    </citation>
    <scope>NUCLEOTIDE SEQUENCE</scope>
    <source>
        <strain evidence="9">IBT 29864</strain>
    </source>
</reference>
<keyword evidence="10" id="KW-1185">Reference proteome</keyword>
<feature type="repeat" description="ANK" evidence="4">
    <location>
        <begin position="791"/>
        <end position="823"/>
    </location>
</feature>
<name>A0A9W9VX70_9EURO</name>
<feature type="domain" description="Nephrocystin 3-like N-terminal" evidence="8">
    <location>
        <begin position="87"/>
        <end position="265"/>
    </location>
</feature>
<dbReference type="Pfam" id="PF22939">
    <property type="entry name" value="WHD_GPIID"/>
    <property type="match status" value="1"/>
</dbReference>
<sequence>MNNTKSVSSSSKGQSGPARGTGDQLHAPGGTVNQSKGHGNHFPGAIFNGPVNIGTGQQPILPRDCWRLLAFPEMDSRFNDIDAAAIGTCNWVSQHKVYMRWAASNRGLLWIQGKPGCGKSTLLQYILSHFGETANAGEEALTLSFFFHGRGTELQRTPLGLFRSLLYQLRDVPDALSDVVDTFQQRCETVGKHNEKWQWHLQELQKFFGSSLQRALKTRPIWLFVDALDECGRVEAKDLADFFKLVLKGLPSAKLKDFHICFTCRHYPNLVLDGVFELCVEKENGADISTFVEGKLSSFRKRTSSTLPDLIMKRANGVFLWASLVVTQVLDLELEGAGLKHMEHVILSVPEELNALYFDLVQKMPSNSGKLIQWICFAMRPLSLDELRWAMLVEADNTARSLHECEATGDYPSDDEGMKRRVQALTRGLAEVTTDTKVVQFIHQSVKEFFASKGLSALSGAISLAAPNTSSRADFAGMAHCQISRTCIRYLKMSEITGIAIHSGDGWTSTFPLLSYATMSWVAHAKQSEKMGISQDDLLEYFAWPSEALVQIWVRVYNSLEIYSDECPPGKTTMLHIVSRHGLIGVVQIILRSANQLQKDIDAKDESGRTALSYAAENGHESVVMQLLGAGKVGIRGWAKAILWTLLKQGVNVDAEDVYGRTPLLFAAKNGHEAIVSLLLEKRANVNAPDGGGGTPISWAAQNGHKAIVQLLLGRGANVNGEFLHGRAPLSWAAEAGHEAIVKLLLDNGADIDARDIYGSSPLGYAARYGHNAIVKLLLENSAKIHAEDMVRRTPLWYAVVNGHIAVVKLLLENGANAETRYGHYGQTALCCAALNGHEGVVQLLLERNVNVNVMDTEGRTPLLQASWNGYEFIVKLLLESSANVDIQDNLGRTPLFRATEEGHEAIVKLLLQKGANINLQATSGQTPLLLATGKGHKGIVKLLLEKGANINTQSSLPGIDRPLSSYPSPLARSK</sequence>
<dbReference type="SUPFAM" id="SSF52540">
    <property type="entry name" value="P-loop containing nucleoside triphosphate hydrolases"/>
    <property type="match status" value="1"/>
</dbReference>
<dbReference type="OrthoDB" id="194358at2759"/>
<dbReference type="InterPro" id="IPR031353">
    <property type="entry name" value="NACHT_sigma"/>
</dbReference>
<dbReference type="InterPro" id="IPR027417">
    <property type="entry name" value="P-loop_NTPase"/>
</dbReference>
<reference evidence="9" key="2">
    <citation type="journal article" date="2023" name="IMA Fungus">
        <title>Comparative genomic study of the Penicillium genus elucidates a diverse pangenome and 15 lateral gene transfer events.</title>
        <authorList>
            <person name="Petersen C."/>
            <person name="Sorensen T."/>
            <person name="Nielsen M.R."/>
            <person name="Sondergaard T.E."/>
            <person name="Sorensen J.L."/>
            <person name="Fitzpatrick D.A."/>
            <person name="Frisvad J.C."/>
            <person name="Nielsen K.L."/>
        </authorList>
    </citation>
    <scope>NUCLEOTIDE SEQUENCE</scope>
    <source>
        <strain evidence="9">IBT 29864</strain>
    </source>
</reference>
<evidence type="ECO:0000259" key="8">
    <source>
        <dbReference type="Pfam" id="PF24883"/>
    </source>
</evidence>
<dbReference type="EMBL" id="JAPZBS010000001">
    <property type="protein sequence ID" value="KAJ5390819.1"/>
    <property type="molecule type" value="Genomic_DNA"/>
</dbReference>
<evidence type="ECO:0000256" key="1">
    <source>
        <dbReference type="ARBA" id="ARBA00012210"/>
    </source>
</evidence>
<dbReference type="RefSeq" id="XP_056561547.1">
    <property type="nucleotide sequence ID" value="XM_056694818.1"/>
</dbReference>
<dbReference type="Pfam" id="PF00023">
    <property type="entry name" value="Ank"/>
    <property type="match status" value="1"/>
</dbReference>
<evidence type="ECO:0000256" key="3">
    <source>
        <dbReference type="ARBA" id="ARBA00023043"/>
    </source>
</evidence>
<dbReference type="GO" id="GO:0019706">
    <property type="term" value="F:protein-cysteine S-palmitoyltransferase activity"/>
    <property type="evidence" value="ECO:0007669"/>
    <property type="project" value="UniProtKB-EC"/>
</dbReference>
<keyword evidence="3 4" id="KW-0040">ANK repeat</keyword>
<feature type="repeat" description="ANK" evidence="4">
    <location>
        <begin position="924"/>
        <end position="956"/>
    </location>
</feature>
<dbReference type="Proteomes" id="UP001147782">
    <property type="component" value="Unassembled WGS sequence"/>
</dbReference>
<evidence type="ECO:0000313" key="10">
    <source>
        <dbReference type="Proteomes" id="UP001147782"/>
    </source>
</evidence>
<feature type="repeat" description="ANK" evidence="4">
    <location>
        <begin position="825"/>
        <end position="857"/>
    </location>
</feature>
<dbReference type="Pfam" id="PF17106">
    <property type="entry name" value="NACHT_sigma"/>
    <property type="match status" value="1"/>
</dbReference>
<dbReference type="PANTHER" id="PTHR24161:SF85">
    <property type="entry name" value="PALMITOYLTRANSFERASE HIP14"/>
    <property type="match status" value="1"/>
</dbReference>
<evidence type="ECO:0000256" key="4">
    <source>
        <dbReference type="PROSITE-ProRule" id="PRU00023"/>
    </source>
</evidence>
<comment type="caution">
    <text evidence="9">The sequence shown here is derived from an EMBL/GenBank/DDBJ whole genome shotgun (WGS) entry which is preliminary data.</text>
</comment>